<dbReference type="InterPro" id="IPR035706">
    <property type="entry name" value="AAA_9"/>
</dbReference>
<feature type="domain" description="Dynein heavy chain coiled coil stalk" evidence="15">
    <location>
        <begin position="20"/>
        <end position="209"/>
    </location>
</feature>
<dbReference type="SUPFAM" id="SSF57997">
    <property type="entry name" value="Tropomyosin"/>
    <property type="match status" value="1"/>
</dbReference>
<keyword evidence="9" id="KW-0969">Cilium</keyword>
<dbReference type="Gene3D" id="1.20.920.20">
    <property type="match status" value="1"/>
</dbReference>
<keyword evidence="6" id="KW-0067">ATP-binding</keyword>
<dbReference type="PANTHER" id="PTHR22878:SF73">
    <property type="entry name" value="DYNEIN AXONEMAL HEAVY CHAIN 1"/>
    <property type="match status" value="1"/>
</dbReference>
<evidence type="ECO:0000256" key="3">
    <source>
        <dbReference type="ARBA" id="ARBA00022490"/>
    </source>
</evidence>
<dbReference type="FunFam" id="3.40.50.300:FF:000362">
    <property type="entry name" value="Dynein, axonemal, heavy chain 6"/>
    <property type="match status" value="1"/>
</dbReference>
<dbReference type="AlphaFoldDB" id="A0A0S4J7Z6"/>
<dbReference type="Gene3D" id="1.10.8.1220">
    <property type="match status" value="1"/>
</dbReference>
<dbReference type="InterPro" id="IPR043160">
    <property type="entry name" value="Dynein_C_barrel"/>
</dbReference>
<keyword evidence="20" id="KW-1185">Reference proteome</keyword>
<dbReference type="GO" id="GO:0005874">
    <property type="term" value="C:microtubule"/>
    <property type="evidence" value="ECO:0007669"/>
    <property type="project" value="UniProtKB-KW"/>
</dbReference>
<dbReference type="GO" id="GO:0005929">
    <property type="term" value="C:cilium"/>
    <property type="evidence" value="ECO:0007669"/>
    <property type="project" value="UniProtKB-SubCell"/>
</dbReference>
<evidence type="ECO:0000313" key="19">
    <source>
        <dbReference type="EMBL" id="CUG87356.1"/>
    </source>
</evidence>
<dbReference type="GO" id="GO:0007018">
    <property type="term" value="P:microtubule-based movement"/>
    <property type="evidence" value="ECO:0007669"/>
    <property type="project" value="InterPro"/>
</dbReference>
<dbReference type="InterPro" id="IPR024743">
    <property type="entry name" value="Dynein_HC_stalk"/>
</dbReference>
<dbReference type="Pfam" id="PF18198">
    <property type="entry name" value="AAA_lid_11"/>
    <property type="match status" value="1"/>
</dbReference>
<dbReference type="GO" id="GO:0045505">
    <property type="term" value="F:dynein intermediate chain binding"/>
    <property type="evidence" value="ECO:0007669"/>
    <property type="project" value="InterPro"/>
</dbReference>
<dbReference type="Pfam" id="PF12777">
    <property type="entry name" value="MT"/>
    <property type="match status" value="1"/>
</dbReference>
<dbReference type="Gene3D" id="1.20.1270.280">
    <property type="match status" value="2"/>
</dbReference>
<evidence type="ECO:0000259" key="16">
    <source>
        <dbReference type="Pfam" id="PF12781"/>
    </source>
</evidence>
<dbReference type="EMBL" id="CYKH01001501">
    <property type="protein sequence ID" value="CUG87356.1"/>
    <property type="molecule type" value="Genomic_DNA"/>
</dbReference>
<dbReference type="Proteomes" id="UP000051952">
    <property type="component" value="Unassembled WGS sequence"/>
</dbReference>
<dbReference type="Pfam" id="PF03028">
    <property type="entry name" value="Dynein_heavy"/>
    <property type="match status" value="1"/>
</dbReference>
<evidence type="ECO:0000256" key="7">
    <source>
        <dbReference type="ARBA" id="ARBA00023017"/>
    </source>
</evidence>
<dbReference type="InterPro" id="IPR027417">
    <property type="entry name" value="P-loop_NTPase"/>
</dbReference>
<dbReference type="FunFam" id="1.10.8.1220:FF:000001">
    <property type="entry name" value="Dynein axonemal heavy chain 5"/>
    <property type="match status" value="1"/>
</dbReference>
<dbReference type="GO" id="GO:0051959">
    <property type="term" value="F:dynein light intermediate chain binding"/>
    <property type="evidence" value="ECO:0007669"/>
    <property type="project" value="InterPro"/>
</dbReference>
<feature type="coiled-coil region" evidence="13">
    <location>
        <begin position="93"/>
        <end position="148"/>
    </location>
</feature>
<dbReference type="GO" id="GO:0005524">
    <property type="term" value="F:ATP binding"/>
    <property type="evidence" value="ECO:0007669"/>
    <property type="project" value="UniProtKB-KW"/>
</dbReference>
<dbReference type="Pfam" id="PF12781">
    <property type="entry name" value="AAA_9"/>
    <property type="match status" value="1"/>
</dbReference>
<dbReference type="Gene3D" id="3.10.490.20">
    <property type="match status" value="1"/>
</dbReference>
<reference evidence="20" key="1">
    <citation type="submission" date="2015-09" db="EMBL/GenBank/DDBJ databases">
        <authorList>
            <consortium name="Pathogen Informatics"/>
        </authorList>
    </citation>
    <scope>NUCLEOTIDE SEQUENCE [LARGE SCALE GENOMIC DNA]</scope>
    <source>
        <strain evidence="20">Lake Konstanz</strain>
    </source>
</reference>
<dbReference type="InterPro" id="IPR041228">
    <property type="entry name" value="Dynein_C"/>
</dbReference>
<evidence type="ECO:0000259" key="17">
    <source>
        <dbReference type="Pfam" id="PF18198"/>
    </source>
</evidence>
<dbReference type="OrthoDB" id="447173at2759"/>
<dbReference type="GO" id="GO:0008569">
    <property type="term" value="F:minus-end-directed microtubule motor activity"/>
    <property type="evidence" value="ECO:0007669"/>
    <property type="project" value="InterPro"/>
</dbReference>
<evidence type="ECO:0000256" key="11">
    <source>
        <dbReference type="ARBA" id="ARBA00023212"/>
    </source>
</evidence>
<dbReference type="Gene3D" id="3.40.50.300">
    <property type="entry name" value="P-loop containing nucleotide triphosphate hydrolases"/>
    <property type="match status" value="2"/>
</dbReference>
<evidence type="ECO:0000256" key="9">
    <source>
        <dbReference type="ARBA" id="ARBA00023069"/>
    </source>
</evidence>
<dbReference type="InterPro" id="IPR042219">
    <property type="entry name" value="AAA_lid_11_sf"/>
</dbReference>
<evidence type="ECO:0000259" key="15">
    <source>
        <dbReference type="Pfam" id="PF12777"/>
    </source>
</evidence>
<dbReference type="FunFam" id="1.20.1270.280:FF:000001">
    <property type="entry name" value="dynein heavy chain 7, axonemal"/>
    <property type="match status" value="2"/>
</dbReference>
<organism evidence="19 20">
    <name type="scientific">Bodo saltans</name>
    <name type="common">Flagellated protozoan</name>
    <dbReference type="NCBI Taxonomy" id="75058"/>
    <lineage>
        <taxon>Eukaryota</taxon>
        <taxon>Discoba</taxon>
        <taxon>Euglenozoa</taxon>
        <taxon>Kinetoplastea</taxon>
        <taxon>Metakinetoplastina</taxon>
        <taxon>Eubodonida</taxon>
        <taxon>Bodonidae</taxon>
        <taxon>Bodo</taxon>
    </lineage>
</organism>
<dbReference type="Gene3D" id="1.10.8.720">
    <property type="entry name" value="Region D6 of dynein motor"/>
    <property type="match status" value="1"/>
</dbReference>
<sequence length="1217" mass="139204">MSRLMTFFFYWVTAKEQLLNNPAALLSRLMTYDKDNIPERLINAVAPLVQSEDFTPKKIAGASQACAAMCQWTHAMVKYHEVSKKVAPLRQRLAVAQADNKVYQEKLAAAQARLAEVEAKLARLQADKTKAENDMQVLEHTVKMTEIKLGRAAMLIDGLAGEKKNWMRTVETLTDKSRYLTGDMLAAAGQISYVGAFTSIYRNALLDQWRQKMQELGILHSAQVSVFHTLQDPIQTRSWTLHSLPGDTLSIENAIFLTNARRWPLMIDPQTQANKWIRDTYGDQLEVVKPSNKDMIKRIEHCIRAGRPVLLENVSQDIDPSLDPLLTKQTFMQGGQEMIRISENPVPWSHDFKFFMTTKLINPHYIPEIMVKVTLLNFFITPAGLEDQLLGVVVGQERKELELRKNDLVQKNAEMKAEIADIQKTILRKLEEVQGDILDDEELIKYLDQSKIKTTEINIRVADAEVTEKEIDETREGYRPIAYHSSILYFCCATLANVDPMYQYSLQWFVQLFISGIEAAERSEDLAERLESLKNFFSYSFYQNISRSLFEKHKLMFSFVLCVRLLQGQDLLAEDEYRFVLQGPSIIITGAKNPAPEWLTDVVWTDLIYLDKTFPAFNGFCDHVAANVEHYRRVFMSSMAHREPYHGEWDKKLTILQKMMFIRCLRPDKLMEAVQDFVSFNLGDKFIKPPPFDLATSFKDSSPMTPLIFVLSPGADPFEEWKKFAETQRMGKKLSDISLGQGQGPRAERLMREGMENGMWVLLQNCHLATSWMSSLERLVENFAVGMHPSFRLWLTSMPNPSFPVIILQNGIKMTNEPPKGLRANLARSIMSYPNDFLEKCKKAPEFKKLFFSMCFFHALIQERRKFGPLGWNIPYEYTSGDLSCCVVQCQMFLDKYDEVPYKVIKELSGNIHYGGRVTDDWDRRTLMTILDGFVCPDVLKEGYAFSSSGNYGTIAPTDQKGYMEYIESWPLNIQPEAFGLHDNADITCARNETFETLAAIVLLQGEATKKSAGAKSPDEIVSDLAVAILQKVRPPFDMAAFQKRFPTKYEDSMNTVVVQEAIRFNKLVNVVRNTLEAIPLAVKGLVVMSKELEEVYKAAVKGLVVMSKELEEVYKAMLINTVPTMWADRAYPSLKPLAAWVSDLVQRLQMIERWFDLGHPKTYWISGFFFPQAFLTGILQNYARKQQISIDTISYGFEWLNKNPEECKEAPSTPTM</sequence>
<evidence type="ECO:0000256" key="13">
    <source>
        <dbReference type="SAM" id="Coils"/>
    </source>
</evidence>
<evidence type="ECO:0000256" key="1">
    <source>
        <dbReference type="ARBA" id="ARBA00004138"/>
    </source>
</evidence>
<dbReference type="Pfam" id="PF18199">
    <property type="entry name" value="Dynein_C"/>
    <property type="match status" value="1"/>
</dbReference>
<comment type="subcellular location">
    <subcellularLocation>
        <location evidence="1">Cell projection</location>
        <location evidence="1">Cilium</location>
    </subcellularLocation>
    <subcellularLocation>
        <location evidence="2">Cytoplasm</location>
        <location evidence="2">Cytoskeleton</location>
    </subcellularLocation>
</comment>
<protein>
    <submittedName>
        <fullName evidence="19">Dynein heavy chain, putative</fullName>
    </submittedName>
</protein>
<evidence type="ECO:0000256" key="12">
    <source>
        <dbReference type="ARBA" id="ARBA00023273"/>
    </source>
</evidence>
<gene>
    <name evidence="19" type="ORF">BSAL_09725</name>
</gene>
<dbReference type="FunFam" id="1.10.8.720:FF:000001">
    <property type="entry name" value="dynein heavy chain 7, axonemal"/>
    <property type="match status" value="1"/>
</dbReference>
<keyword evidence="3" id="KW-0963">Cytoplasm</keyword>
<keyword evidence="4" id="KW-0493">Microtubule</keyword>
<feature type="domain" description="Dynein heavy chain AAA lid" evidence="17">
    <location>
        <begin position="847"/>
        <end position="985"/>
    </location>
</feature>
<feature type="domain" description="Dynein heavy chain C-terminal" evidence="18">
    <location>
        <begin position="1099"/>
        <end position="1212"/>
    </location>
</feature>
<dbReference type="Gene3D" id="6.10.140.1060">
    <property type="match status" value="1"/>
</dbReference>
<evidence type="ECO:0000256" key="4">
    <source>
        <dbReference type="ARBA" id="ARBA00022701"/>
    </source>
</evidence>
<dbReference type="InterPro" id="IPR026983">
    <property type="entry name" value="DHC"/>
</dbReference>
<dbReference type="VEuPathDB" id="TriTrypDB:BSAL_09725"/>
<evidence type="ECO:0000256" key="8">
    <source>
        <dbReference type="ARBA" id="ARBA00023054"/>
    </source>
</evidence>
<dbReference type="InterPro" id="IPR041658">
    <property type="entry name" value="AAA_lid_11"/>
</dbReference>
<evidence type="ECO:0000259" key="18">
    <source>
        <dbReference type="Pfam" id="PF18199"/>
    </source>
</evidence>
<accession>A0A0S4J7Z6</accession>
<dbReference type="FunFam" id="3.40.50.300:FF:001145">
    <property type="entry name" value="Putative dynein heavy chain"/>
    <property type="match status" value="1"/>
</dbReference>
<keyword evidence="12" id="KW-0966">Cell projection</keyword>
<keyword evidence="10" id="KW-0505">Motor protein</keyword>
<evidence type="ECO:0000256" key="6">
    <source>
        <dbReference type="ARBA" id="ARBA00022840"/>
    </source>
</evidence>
<keyword evidence="7" id="KW-0243">Dynein</keyword>
<evidence type="ECO:0000313" key="20">
    <source>
        <dbReference type="Proteomes" id="UP000051952"/>
    </source>
</evidence>
<proteinExistence type="predicted"/>
<evidence type="ECO:0000256" key="10">
    <source>
        <dbReference type="ARBA" id="ARBA00023175"/>
    </source>
</evidence>
<keyword evidence="8 13" id="KW-0175">Coiled coil</keyword>
<feature type="domain" description="Dynein heavy chain ATP-binding dynein motor region" evidence="16">
    <location>
        <begin position="237"/>
        <end position="457"/>
    </location>
</feature>
<keyword evidence="5" id="KW-0547">Nucleotide-binding</keyword>
<name>A0A0S4J7Z6_BODSA</name>
<evidence type="ECO:0000256" key="2">
    <source>
        <dbReference type="ARBA" id="ARBA00004245"/>
    </source>
</evidence>
<dbReference type="PANTHER" id="PTHR22878">
    <property type="entry name" value="DYNEIN HEAVY CHAIN 6, AXONEMAL-LIKE-RELATED"/>
    <property type="match status" value="1"/>
</dbReference>
<feature type="domain" description="Dynein heavy chain region D6 P-loop" evidence="14">
    <location>
        <begin position="703"/>
        <end position="815"/>
    </location>
</feature>
<dbReference type="GO" id="GO:0030286">
    <property type="term" value="C:dynein complex"/>
    <property type="evidence" value="ECO:0007669"/>
    <property type="project" value="UniProtKB-KW"/>
</dbReference>
<keyword evidence="11" id="KW-0206">Cytoskeleton</keyword>
<evidence type="ECO:0000256" key="5">
    <source>
        <dbReference type="ARBA" id="ARBA00022741"/>
    </source>
</evidence>
<evidence type="ECO:0000259" key="14">
    <source>
        <dbReference type="Pfam" id="PF03028"/>
    </source>
</evidence>
<dbReference type="InterPro" id="IPR004273">
    <property type="entry name" value="Dynein_heavy_D6_P-loop"/>
</dbReference>
<feature type="coiled-coil region" evidence="13">
    <location>
        <begin position="398"/>
        <end position="432"/>
    </location>
</feature>